<dbReference type="Proteomes" id="UP000054495">
    <property type="component" value="Unassembled WGS sequence"/>
</dbReference>
<protein>
    <recommendedName>
        <fullName evidence="4">Senescence domain-containing protein</fullName>
    </recommendedName>
</protein>
<dbReference type="EMBL" id="KE125459">
    <property type="protein sequence ID" value="EPB68311.1"/>
    <property type="molecule type" value="Genomic_DNA"/>
</dbReference>
<accession>A0A0D6LEI3</accession>
<feature type="region of interest" description="Disordered" evidence="1">
    <location>
        <begin position="149"/>
        <end position="172"/>
    </location>
</feature>
<evidence type="ECO:0000313" key="3">
    <source>
        <dbReference type="Proteomes" id="UP000054495"/>
    </source>
</evidence>
<feature type="region of interest" description="Disordered" evidence="1">
    <location>
        <begin position="1"/>
        <end position="38"/>
    </location>
</feature>
<name>A0A0D6LEI3_9BILA</name>
<evidence type="ECO:0008006" key="4">
    <source>
        <dbReference type="Google" id="ProtNLM"/>
    </source>
</evidence>
<keyword evidence="3" id="KW-1185">Reference proteome</keyword>
<evidence type="ECO:0000313" key="2">
    <source>
        <dbReference type="EMBL" id="EPB68311.1"/>
    </source>
</evidence>
<dbReference type="AlphaFoldDB" id="A0A0D6LEI3"/>
<proteinExistence type="predicted"/>
<evidence type="ECO:0000256" key="1">
    <source>
        <dbReference type="SAM" id="MobiDB-lite"/>
    </source>
</evidence>
<gene>
    <name evidence="2" type="ORF">ANCCEY_12597</name>
</gene>
<feature type="compositionally biased region" description="Basic and acidic residues" evidence="1">
    <location>
        <begin position="8"/>
        <end position="21"/>
    </location>
</feature>
<sequence length="209" mass="22617">MKISMDTDDLKKAPELQKDSSDLTSPEGQAEVARKISQQMIDEASTPFTSALASTLYEGAESAKKVGNHFILVASSALDDLVDLANTVSETVVDGVKEAADQVNDKMKAMQTRSSIVENDGGEERPIKYEETDPIIDTVLETVANDSDRVDHAMSNGGPGIQAKENGKKEHEVDEEGFRVAADSHDMRLYLPPPSAARGRGSYLMSMNL</sequence>
<organism evidence="2 3">
    <name type="scientific">Ancylostoma ceylanicum</name>
    <dbReference type="NCBI Taxonomy" id="53326"/>
    <lineage>
        <taxon>Eukaryota</taxon>
        <taxon>Metazoa</taxon>
        <taxon>Ecdysozoa</taxon>
        <taxon>Nematoda</taxon>
        <taxon>Chromadorea</taxon>
        <taxon>Rhabditida</taxon>
        <taxon>Rhabditina</taxon>
        <taxon>Rhabditomorpha</taxon>
        <taxon>Strongyloidea</taxon>
        <taxon>Ancylostomatidae</taxon>
        <taxon>Ancylostomatinae</taxon>
        <taxon>Ancylostoma</taxon>
    </lineage>
</organism>
<reference evidence="2 3" key="1">
    <citation type="submission" date="2013-05" db="EMBL/GenBank/DDBJ databases">
        <title>Draft genome of the parasitic nematode Anyclostoma ceylanicum.</title>
        <authorList>
            <person name="Mitreva M."/>
        </authorList>
    </citation>
    <scope>NUCLEOTIDE SEQUENCE [LARGE SCALE GENOMIC DNA]</scope>
</reference>